<dbReference type="Pfam" id="PF02875">
    <property type="entry name" value="Mur_ligase_C"/>
    <property type="match status" value="1"/>
</dbReference>
<sequence>MKPGDHLYFIGIGGARLSALAKIMLESGYKVTGSDRMSSRSTRELETKGIKINYGHQAEQITDDIDAVIYTNAVGEENPELLAARAKGLPLYEGAELLGLLMKEKGKGIAVAGTHGKTTTTAMISLLLIKGGKDPTVEVGGEMKELPGNHRTGKSPYFVVEACEFRRSFLYLSPKIAVVTNVDWDHPDCFPTAGTVVDTFKEFIALVPPEGKIVLWQDDPNREELLKAAKAQVLTFGLTPEADWYCTEIETVPPMGTKGKLYHKGNYCGDLVLQVPGEHNIRNALAALIVALEAGVPLADSLKHLQTFTGVRRRFELKGEAGGVVVVDDYAHHPVAIRQTLATAKNQYPGRVWCVFQPHLYSRTKYLFSQFAQAFGDADVLVLADIYAAREVDRGEVSSRQLADETRKYHPDVRYLGDMAAIKDHLLKETKPGDLVLTMGAGDIFKVGEEFLQAQGARG</sequence>
<dbReference type="GO" id="GO:0009252">
    <property type="term" value="P:peptidoglycan biosynthetic process"/>
    <property type="evidence" value="ECO:0007669"/>
    <property type="project" value="UniProtKB-UniRule"/>
</dbReference>
<evidence type="ECO:0000256" key="8">
    <source>
        <dbReference type="ARBA" id="ARBA00022840"/>
    </source>
</evidence>
<dbReference type="Proteomes" id="UP000657177">
    <property type="component" value="Unassembled WGS sequence"/>
</dbReference>
<dbReference type="InterPro" id="IPR036565">
    <property type="entry name" value="Mur-like_cat_sf"/>
</dbReference>
<dbReference type="GO" id="GO:0071555">
    <property type="term" value="P:cell wall organization"/>
    <property type="evidence" value="ECO:0007669"/>
    <property type="project" value="UniProtKB-KW"/>
</dbReference>
<dbReference type="Gene3D" id="3.40.50.720">
    <property type="entry name" value="NAD(P)-binding Rossmann-like Domain"/>
    <property type="match status" value="1"/>
</dbReference>
<accession>A0A8J6LS17</accession>
<dbReference type="PANTHER" id="PTHR43445">
    <property type="entry name" value="UDP-N-ACETYLMURAMATE--L-ALANINE LIGASE-RELATED"/>
    <property type="match status" value="1"/>
</dbReference>
<comment type="function">
    <text evidence="14">Cell wall formation.</text>
</comment>
<evidence type="ECO:0000256" key="14">
    <source>
        <dbReference type="HAMAP-Rule" id="MF_00046"/>
    </source>
</evidence>
<evidence type="ECO:0000259" key="15">
    <source>
        <dbReference type="Pfam" id="PF01225"/>
    </source>
</evidence>
<feature type="domain" description="Mur ligase C-terminal" evidence="16">
    <location>
        <begin position="313"/>
        <end position="442"/>
    </location>
</feature>
<dbReference type="SUPFAM" id="SSF53244">
    <property type="entry name" value="MurD-like peptide ligases, peptide-binding domain"/>
    <property type="match status" value="1"/>
</dbReference>
<dbReference type="Pfam" id="PF01225">
    <property type="entry name" value="Mur_ligase"/>
    <property type="match status" value="1"/>
</dbReference>
<gene>
    <name evidence="14 18" type="primary">murC</name>
    <name evidence="18" type="ORF">G5B42_04690</name>
</gene>
<dbReference type="GO" id="GO:0051301">
    <property type="term" value="P:cell division"/>
    <property type="evidence" value="ECO:0007669"/>
    <property type="project" value="UniProtKB-KW"/>
</dbReference>
<comment type="subcellular location">
    <subcellularLocation>
        <location evidence="1 14">Cytoplasm</location>
    </subcellularLocation>
</comment>
<proteinExistence type="inferred from homology"/>
<evidence type="ECO:0000256" key="12">
    <source>
        <dbReference type="ARBA" id="ARBA00023316"/>
    </source>
</evidence>
<comment type="catalytic activity">
    <reaction evidence="13 14">
        <text>UDP-N-acetyl-alpha-D-muramate + L-alanine + ATP = UDP-N-acetyl-alpha-D-muramoyl-L-alanine + ADP + phosphate + H(+)</text>
        <dbReference type="Rhea" id="RHEA:23372"/>
        <dbReference type="ChEBI" id="CHEBI:15378"/>
        <dbReference type="ChEBI" id="CHEBI:30616"/>
        <dbReference type="ChEBI" id="CHEBI:43474"/>
        <dbReference type="ChEBI" id="CHEBI:57972"/>
        <dbReference type="ChEBI" id="CHEBI:70757"/>
        <dbReference type="ChEBI" id="CHEBI:83898"/>
        <dbReference type="ChEBI" id="CHEBI:456216"/>
        <dbReference type="EC" id="6.3.2.8"/>
    </reaction>
</comment>
<keyword evidence="4 14" id="KW-0963">Cytoplasm</keyword>
<dbReference type="GO" id="GO:0005524">
    <property type="term" value="F:ATP binding"/>
    <property type="evidence" value="ECO:0007669"/>
    <property type="project" value="UniProtKB-UniRule"/>
</dbReference>
<dbReference type="EMBL" id="JAAKDE010000008">
    <property type="protein sequence ID" value="MBA2132842.1"/>
    <property type="molecule type" value="Genomic_DNA"/>
</dbReference>
<dbReference type="AlphaFoldDB" id="A0A8J6LS17"/>
<dbReference type="Gene3D" id="3.90.190.20">
    <property type="entry name" value="Mur ligase, C-terminal domain"/>
    <property type="match status" value="1"/>
</dbReference>
<dbReference type="InterPro" id="IPR013221">
    <property type="entry name" value="Mur_ligase_cen"/>
</dbReference>
<evidence type="ECO:0000259" key="17">
    <source>
        <dbReference type="Pfam" id="PF08245"/>
    </source>
</evidence>
<keyword evidence="11 14" id="KW-0131">Cell cycle</keyword>
<name>A0A8J6LS17_9FIRM</name>
<evidence type="ECO:0000256" key="4">
    <source>
        <dbReference type="ARBA" id="ARBA00022490"/>
    </source>
</evidence>
<evidence type="ECO:0000256" key="9">
    <source>
        <dbReference type="ARBA" id="ARBA00022960"/>
    </source>
</evidence>
<evidence type="ECO:0000256" key="5">
    <source>
        <dbReference type="ARBA" id="ARBA00022598"/>
    </source>
</evidence>
<dbReference type="UniPathway" id="UPA00219"/>
<dbReference type="NCBIfam" id="TIGR01082">
    <property type="entry name" value="murC"/>
    <property type="match status" value="1"/>
</dbReference>
<dbReference type="InterPro" id="IPR050061">
    <property type="entry name" value="MurCDEF_pg_biosynth"/>
</dbReference>
<feature type="binding site" evidence="14">
    <location>
        <begin position="113"/>
        <end position="119"/>
    </location>
    <ligand>
        <name>ATP</name>
        <dbReference type="ChEBI" id="CHEBI:30616"/>
    </ligand>
</feature>
<keyword evidence="10 14" id="KW-0573">Peptidoglycan synthesis</keyword>
<evidence type="ECO:0000256" key="13">
    <source>
        <dbReference type="ARBA" id="ARBA00047833"/>
    </source>
</evidence>
<evidence type="ECO:0000256" key="10">
    <source>
        <dbReference type="ARBA" id="ARBA00022984"/>
    </source>
</evidence>
<dbReference type="GO" id="GO:0008763">
    <property type="term" value="F:UDP-N-acetylmuramate-L-alanine ligase activity"/>
    <property type="evidence" value="ECO:0007669"/>
    <property type="project" value="UniProtKB-UniRule"/>
</dbReference>
<evidence type="ECO:0000259" key="16">
    <source>
        <dbReference type="Pfam" id="PF02875"/>
    </source>
</evidence>
<keyword evidence="7 14" id="KW-0547">Nucleotide-binding</keyword>
<evidence type="ECO:0000313" key="19">
    <source>
        <dbReference type="Proteomes" id="UP000657177"/>
    </source>
</evidence>
<feature type="domain" description="Mur ligase central" evidence="17">
    <location>
        <begin position="111"/>
        <end position="291"/>
    </location>
</feature>
<keyword evidence="5 14" id="KW-0436">Ligase</keyword>
<keyword evidence="6 14" id="KW-0132">Cell division</keyword>
<dbReference type="InterPro" id="IPR004101">
    <property type="entry name" value="Mur_ligase_C"/>
</dbReference>
<reference evidence="18" key="1">
    <citation type="submission" date="2020-06" db="EMBL/GenBank/DDBJ databases">
        <title>Novel chitinolytic bacterium.</title>
        <authorList>
            <person name="Ungkulpasvich U."/>
            <person name="Kosugi A."/>
            <person name="Uke A."/>
        </authorList>
    </citation>
    <scope>NUCLEOTIDE SEQUENCE</scope>
    <source>
        <strain evidence="18">UUS1-1</strain>
    </source>
</reference>
<dbReference type="HAMAP" id="MF_00046">
    <property type="entry name" value="MurC"/>
    <property type="match status" value="1"/>
</dbReference>
<keyword evidence="19" id="KW-1185">Reference proteome</keyword>
<comment type="pathway">
    <text evidence="2 14">Cell wall biogenesis; peptidoglycan biosynthesis.</text>
</comment>
<dbReference type="GO" id="GO:0005737">
    <property type="term" value="C:cytoplasm"/>
    <property type="evidence" value="ECO:0007669"/>
    <property type="project" value="UniProtKB-SubCell"/>
</dbReference>
<protein>
    <recommendedName>
        <fullName evidence="3 14">UDP-N-acetylmuramate--L-alanine ligase</fullName>
        <ecNumber evidence="3 14">6.3.2.8</ecNumber>
    </recommendedName>
    <alternativeName>
        <fullName evidence="14">UDP-N-acetylmuramoyl-L-alanine synthetase</fullName>
    </alternativeName>
</protein>
<evidence type="ECO:0000256" key="7">
    <source>
        <dbReference type="ARBA" id="ARBA00022741"/>
    </source>
</evidence>
<keyword evidence="9 14" id="KW-0133">Cell shape</keyword>
<comment type="similarity">
    <text evidence="14">Belongs to the MurCDEF family.</text>
</comment>
<dbReference type="SUPFAM" id="SSF53623">
    <property type="entry name" value="MurD-like peptide ligases, catalytic domain"/>
    <property type="match status" value="1"/>
</dbReference>
<evidence type="ECO:0000256" key="11">
    <source>
        <dbReference type="ARBA" id="ARBA00023306"/>
    </source>
</evidence>
<evidence type="ECO:0000256" key="2">
    <source>
        <dbReference type="ARBA" id="ARBA00004752"/>
    </source>
</evidence>
<evidence type="ECO:0000256" key="3">
    <source>
        <dbReference type="ARBA" id="ARBA00012211"/>
    </source>
</evidence>
<keyword evidence="8 14" id="KW-0067">ATP-binding</keyword>
<evidence type="ECO:0000256" key="1">
    <source>
        <dbReference type="ARBA" id="ARBA00004496"/>
    </source>
</evidence>
<dbReference type="PANTHER" id="PTHR43445:SF3">
    <property type="entry name" value="UDP-N-ACETYLMURAMATE--L-ALANINE LIGASE"/>
    <property type="match status" value="1"/>
</dbReference>
<dbReference type="GO" id="GO:0008360">
    <property type="term" value="P:regulation of cell shape"/>
    <property type="evidence" value="ECO:0007669"/>
    <property type="project" value="UniProtKB-KW"/>
</dbReference>
<dbReference type="EC" id="6.3.2.8" evidence="3 14"/>
<keyword evidence="12 14" id="KW-0961">Cell wall biogenesis/degradation</keyword>
<comment type="caution">
    <text evidence="18">The sequence shown here is derived from an EMBL/GenBank/DDBJ whole genome shotgun (WGS) entry which is preliminary data.</text>
</comment>
<evidence type="ECO:0000313" key="18">
    <source>
        <dbReference type="EMBL" id="MBA2132842.1"/>
    </source>
</evidence>
<organism evidence="18 19">
    <name type="scientific">Capillibacterium thermochitinicola</name>
    <dbReference type="NCBI Taxonomy" id="2699427"/>
    <lineage>
        <taxon>Bacteria</taxon>
        <taxon>Bacillati</taxon>
        <taxon>Bacillota</taxon>
        <taxon>Capillibacterium</taxon>
    </lineage>
</organism>
<evidence type="ECO:0000256" key="6">
    <source>
        <dbReference type="ARBA" id="ARBA00022618"/>
    </source>
</evidence>
<feature type="domain" description="Mur ligase N-terminal catalytic" evidence="15">
    <location>
        <begin position="6"/>
        <end position="104"/>
    </location>
</feature>
<dbReference type="InterPro" id="IPR000713">
    <property type="entry name" value="Mur_ligase_N"/>
</dbReference>
<dbReference type="Pfam" id="PF08245">
    <property type="entry name" value="Mur_ligase_M"/>
    <property type="match status" value="1"/>
</dbReference>
<dbReference type="SUPFAM" id="SSF51984">
    <property type="entry name" value="MurCD N-terminal domain"/>
    <property type="match status" value="1"/>
</dbReference>
<dbReference type="InterPro" id="IPR036615">
    <property type="entry name" value="Mur_ligase_C_dom_sf"/>
</dbReference>
<dbReference type="InterPro" id="IPR005758">
    <property type="entry name" value="UDP-N-AcMur_Ala_ligase_MurC"/>
</dbReference>
<dbReference type="Gene3D" id="3.40.1190.10">
    <property type="entry name" value="Mur-like, catalytic domain"/>
    <property type="match status" value="1"/>
</dbReference>